<gene>
    <name evidence="4" type="ORF">RPMA_27170</name>
</gene>
<dbReference type="GO" id="GO:0032259">
    <property type="term" value="P:methylation"/>
    <property type="evidence" value="ECO:0007669"/>
    <property type="project" value="UniProtKB-KW"/>
</dbReference>
<dbReference type="CDD" id="cd02440">
    <property type="entry name" value="AdoMet_MTases"/>
    <property type="match status" value="1"/>
</dbReference>
<accession>A0ABX8AEY0</accession>
<protein>
    <submittedName>
        <fullName evidence="4">Methyltransferase domain-containing protein</fullName>
    </submittedName>
</protein>
<dbReference type="Proteomes" id="UP000682843">
    <property type="component" value="Chromosome"/>
</dbReference>
<keyword evidence="1 4" id="KW-0489">Methyltransferase</keyword>
<evidence type="ECO:0000256" key="3">
    <source>
        <dbReference type="ARBA" id="ARBA00022691"/>
    </source>
</evidence>
<evidence type="ECO:0000256" key="1">
    <source>
        <dbReference type="ARBA" id="ARBA00022603"/>
    </source>
</evidence>
<evidence type="ECO:0000256" key="2">
    <source>
        <dbReference type="ARBA" id="ARBA00022679"/>
    </source>
</evidence>
<evidence type="ECO:0000313" key="4">
    <source>
        <dbReference type="EMBL" id="QUS42092.1"/>
    </source>
</evidence>
<dbReference type="InterPro" id="IPR029063">
    <property type="entry name" value="SAM-dependent_MTases_sf"/>
</dbReference>
<dbReference type="GO" id="GO:0008168">
    <property type="term" value="F:methyltransferase activity"/>
    <property type="evidence" value="ECO:0007669"/>
    <property type="project" value="UniProtKB-KW"/>
</dbReference>
<keyword evidence="3" id="KW-0949">S-adenosyl-L-methionine</keyword>
<evidence type="ECO:0000313" key="5">
    <source>
        <dbReference type="Proteomes" id="UP000682843"/>
    </source>
</evidence>
<dbReference type="EMBL" id="CP036498">
    <property type="protein sequence ID" value="QUS42092.1"/>
    <property type="molecule type" value="Genomic_DNA"/>
</dbReference>
<proteinExistence type="predicted"/>
<sequence length="191" mass="21264">MTRHTESLPAEYFEGRYRENIDPWDFRSSAYEREKYDATLAALGSRTYRHVLEVGCSIGVLTGKLAKRSERLLAIDASQTAIDVAREGASSNVTLEKRVLPGDFPGGHFDLIVLSEVLYYFTEADLRVVADLCCTARAPGGEMVLCHWLGETDYPLTGCQASDIFAAAVAKRAPSRRILRDHVYRLETLSS</sequence>
<name>A0ABX8AEY0_9BRAD</name>
<reference evidence="4 5" key="1">
    <citation type="submission" date="2019-02" db="EMBL/GenBank/DDBJ databases">
        <title>Emended description of the genus Rhodopseudomonas and description of Rhodopseudomonas albus sp. nov., a non-phototrophic, heavy-metal-tolerant bacterium isolated from garden soil.</title>
        <authorList>
            <person name="Bao Z."/>
            <person name="Cao W.W."/>
            <person name="Sato Y."/>
            <person name="Nishizawa T."/>
            <person name="Zhao J."/>
            <person name="Guo Y."/>
            <person name="Ohta H."/>
        </authorList>
    </citation>
    <scope>NUCLEOTIDE SEQUENCE [LARGE SCALE GENOMIC DNA]</scope>
    <source>
        <strain evidence="4 5">SK50-23</strain>
    </source>
</reference>
<dbReference type="InterPro" id="IPR008715">
    <property type="entry name" value="SAM-MeTfrase_NodS-like"/>
</dbReference>
<dbReference type="SUPFAM" id="SSF53335">
    <property type="entry name" value="S-adenosyl-L-methionine-dependent methyltransferases"/>
    <property type="match status" value="1"/>
</dbReference>
<dbReference type="PANTHER" id="PTHR43464:SF19">
    <property type="entry name" value="UBIQUINONE BIOSYNTHESIS O-METHYLTRANSFERASE, MITOCHONDRIAL"/>
    <property type="match status" value="1"/>
</dbReference>
<keyword evidence="2" id="KW-0808">Transferase</keyword>
<dbReference type="RefSeq" id="WP_211910828.1">
    <property type="nucleotide sequence ID" value="NZ_CP036498.1"/>
</dbReference>
<organism evidence="4 5">
    <name type="scientific">Tardiphaga alba</name>
    <dbReference type="NCBI Taxonomy" id="340268"/>
    <lineage>
        <taxon>Bacteria</taxon>
        <taxon>Pseudomonadati</taxon>
        <taxon>Pseudomonadota</taxon>
        <taxon>Alphaproteobacteria</taxon>
        <taxon>Hyphomicrobiales</taxon>
        <taxon>Nitrobacteraceae</taxon>
        <taxon>Tardiphaga</taxon>
    </lineage>
</organism>
<dbReference type="Gene3D" id="3.40.50.150">
    <property type="entry name" value="Vaccinia Virus protein VP39"/>
    <property type="match status" value="1"/>
</dbReference>
<keyword evidence="5" id="KW-1185">Reference proteome</keyword>
<dbReference type="PANTHER" id="PTHR43464">
    <property type="entry name" value="METHYLTRANSFERASE"/>
    <property type="match status" value="1"/>
</dbReference>
<dbReference type="Pfam" id="PF05401">
    <property type="entry name" value="NodS"/>
    <property type="match status" value="1"/>
</dbReference>